<protein>
    <submittedName>
        <fullName evidence="2">Uncharacterized protein</fullName>
    </submittedName>
</protein>
<dbReference type="EMBL" id="LAZR01004490">
    <property type="protein sequence ID" value="KKN08129.1"/>
    <property type="molecule type" value="Genomic_DNA"/>
</dbReference>
<reference evidence="2" key="1">
    <citation type="journal article" date="2015" name="Nature">
        <title>Complex archaea that bridge the gap between prokaryotes and eukaryotes.</title>
        <authorList>
            <person name="Spang A."/>
            <person name="Saw J.H."/>
            <person name="Jorgensen S.L."/>
            <person name="Zaremba-Niedzwiedzka K."/>
            <person name="Martijn J."/>
            <person name="Lind A.E."/>
            <person name="van Eijk R."/>
            <person name="Schleper C."/>
            <person name="Guy L."/>
            <person name="Ettema T.J."/>
        </authorList>
    </citation>
    <scope>NUCLEOTIDE SEQUENCE</scope>
</reference>
<proteinExistence type="predicted"/>
<organism evidence="2">
    <name type="scientific">marine sediment metagenome</name>
    <dbReference type="NCBI Taxonomy" id="412755"/>
    <lineage>
        <taxon>unclassified sequences</taxon>
        <taxon>metagenomes</taxon>
        <taxon>ecological metagenomes</taxon>
    </lineage>
</organism>
<accession>A0A0F9MQZ4</accession>
<feature type="transmembrane region" description="Helical" evidence="1">
    <location>
        <begin position="199"/>
        <end position="217"/>
    </location>
</feature>
<dbReference type="AlphaFoldDB" id="A0A0F9MQZ4"/>
<name>A0A0F9MQZ4_9ZZZZ</name>
<keyword evidence="1" id="KW-0812">Transmembrane</keyword>
<keyword evidence="1" id="KW-0472">Membrane</keyword>
<keyword evidence="1" id="KW-1133">Transmembrane helix</keyword>
<comment type="caution">
    <text evidence="2">The sequence shown here is derived from an EMBL/GenBank/DDBJ whole genome shotgun (WGS) entry which is preliminary data.</text>
</comment>
<sequence>MEKKEKLIILILFSLSLSAILTNVLGQTIYTCEVKEGDEFIFTVTLATMSPPGVSLGDRYKINITVITGESDYFEVVFDIWDWISQGEPFNSTADDWGWEDVYRNPSDYRANLGTFYFVLSPVSDYLDAFAEANYGYSSSGIKLYESFELFLYTYIYDLNGVLFKYEAATGITQAEPGGTVMYVLSRTGSSSGISGYDLPILIGLTAIAGVSILYIVKKKLLK</sequence>
<evidence type="ECO:0000313" key="2">
    <source>
        <dbReference type="EMBL" id="KKN08129.1"/>
    </source>
</evidence>
<evidence type="ECO:0000256" key="1">
    <source>
        <dbReference type="SAM" id="Phobius"/>
    </source>
</evidence>
<gene>
    <name evidence="2" type="ORF">LCGC14_1059790</name>
</gene>